<comment type="caution">
    <text evidence="10">The sequence shown here is derived from an EMBL/GenBank/DDBJ whole genome shotgun (WGS) entry which is preliminary data.</text>
</comment>
<keyword evidence="2" id="KW-1003">Cell membrane</keyword>
<feature type="domain" description="Mce/MlaD" evidence="9">
    <location>
        <begin position="311"/>
        <end position="415"/>
    </location>
</feature>
<name>A0A7Y6NL24_9BURK</name>
<accession>A0A7Y6NL24</accession>
<dbReference type="RefSeq" id="WP_176066656.1">
    <property type="nucleotide sequence ID" value="NZ_JABWMJ010000002.1"/>
</dbReference>
<dbReference type="PANTHER" id="PTHR30462">
    <property type="entry name" value="INTERMEMBRANE TRANSPORT PROTEIN PQIB-RELATED"/>
    <property type="match status" value="1"/>
</dbReference>
<dbReference type="Proteomes" id="UP000529637">
    <property type="component" value="Unassembled WGS sequence"/>
</dbReference>
<dbReference type="EMBL" id="JABWMJ010000002">
    <property type="protein sequence ID" value="NUZ05079.1"/>
    <property type="molecule type" value="Genomic_DNA"/>
</dbReference>
<keyword evidence="6 8" id="KW-0472">Membrane</keyword>
<organism evidence="10 11">
    <name type="scientific">Piscinibacter koreensis</name>
    <dbReference type="NCBI Taxonomy" id="2742824"/>
    <lineage>
        <taxon>Bacteria</taxon>
        <taxon>Pseudomonadati</taxon>
        <taxon>Pseudomonadota</taxon>
        <taxon>Betaproteobacteria</taxon>
        <taxon>Burkholderiales</taxon>
        <taxon>Sphaerotilaceae</taxon>
        <taxon>Piscinibacter</taxon>
    </lineage>
</organism>
<evidence type="ECO:0000256" key="5">
    <source>
        <dbReference type="ARBA" id="ARBA00022989"/>
    </source>
</evidence>
<reference evidence="10 11" key="1">
    <citation type="submission" date="2020-06" db="EMBL/GenBank/DDBJ databases">
        <title>Schlegella sp. ID0723 isolated from air conditioner.</title>
        <authorList>
            <person name="Kim D.Y."/>
            <person name="Kim D.-U."/>
        </authorList>
    </citation>
    <scope>NUCLEOTIDE SEQUENCE [LARGE SCALE GENOMIC DNA]</scope>
    <source>
        <strain evidence="10 11">ID0723</strain>
    </source>
</reference>
<feature type="domain" description="Mce/MlaD" evidence="9">
    <location>
        <begin position="181"/>
        <end position="258"/>
    </location>
</feature>
<comment type="subcellular location">
    <subcellularLocation>
        <location evidence="1">Cell inner membrane</location>
    </subcellularLocation>
</comment>
<feature type="transmembrane region" description="Helical" evidence="8">
    <location>
        <begin position="38"/>
        <end position="59"/>
    </location>
</feature>
<evidence type="ECO:0000256" key="7">
    <source>
        <dbReference type="SAM" id="MobiDB-lite"/>
    </source>
</evidence>
<evidence type="ECO:0000259" key="9">
    <source>
        <dbReference type="Pfam" id="PF02470"/>
    </source>
</evidence>
<proteinExistence type="predicted"/>
<evidence type="ECO:0000256" key="6">
    <source>
        <dbReference type="ARBA" id="ARBA00023136"/>
    </source>
</evidence>
<evidence type="ECO:0000256" key="8">
    <source>
        <dbReference type="SAM" id="Phobius"/>
    </source>
</evidence>
<sequence>MAQLPPDGLGAGAPPDDDRSPDGWAALPRPRVDAPRRFNVSLVWLVPLVALLVGASLLVRTVLLIGPRIEIEFNSAESIEPGRTEVRYKEVVIGRVETVQLRDDRTRVVVTVQLDRNAASIAVEDTTFWVVRPRVGTSGITGLGTLLSGAYIGVDAGVSRQERTHFKGLESPPFVLRGEPGSVFVLRADDLGSLDVGSPVYHRRTRVGRVVGYTLDPDRDELSIKIFVEAPYQKLVTTQTRFWNASGVDVTIGASGLTLDTQSLVSVLAGGLAFADPPDTPNGTPAAENSVFTLAGDRAEALAPPAGPPMPVRMVFDQSVRGLAPGAPIDFLGVEIGRVRQVSLQYDARRDRFPVEVTADIFPLRFGPIRSAASSGASGRADDEALIQNLVDHGLRAQLRTGNLLTGQLYVAFDFQPGRAPARVQRDAGLLTLPTVPGTLSEIQPQIADIVQKVSKIPFDQIGRDLQATLRGAQTTIAQLTPEAQKALAEVQRTLQKAQGTLDTLERGVLDPSAPLQRNVEDTMLELQRASRSLRTLADYLQMHPESLLRGKPPDPAIPSRGGSNR</sequence>
<dbReference type="Pfam" id="PF02470">
    <property type="entry name" value="MlaD"/>
    <property type="match status" value="3"/>
</dbReference>
<evidence type="ECO:0000313" key="10">
    <source>
        <dbReference type="EMBL" id="NUZ05079.1"/>
    </source>
</evidence>
<feature type="domain" description="Mce/MlaD" evidence="9">
    <location>
        <begin position="66"/>
        <end position="157"/>
    </location>
</feature>
<evidence type="ECO:0000313" key="11">
    <source>
        <dbReference type="Proteomes" id="UP000529637"/>
    </source>
</evidence>
<feature type="region of interest" description="Disordered" evidence="7">
    <location>
        <begin position="546"/>
        <end position="566"/>
    </location>
</feature>
<feature type="region of interest" description="Disordered" evidence="7">
    <location>
        <begin position="1"/>
        <end position="26"/>
    </location>
</feature>
<gene>
    <name evidence="10" type="ORF">HQN59_04805</name>
</gene>
<keyword evidence="5 8" id="KW-1133">Transmembrane helix</keyword>
<dbReference type="GO" id="GO:0005886">
    <property type="term" value="C:plasma membrane"/>
    <property type="evidence" value="ECO:0007669"/>
    <property type="project" value="UniProtKB-SubCell"/>
</dbReference>
<keyword evidence="4 8" id="KW-0812">Transmembrane</keyword>
<keyword evidence="3" id="KW-0997">Cell inner membrane</keyword>
<dbReference type="InterPro" id="IPR003399">
    <property type="entry name" value="Mce/MlaD"/>
</dbReference>
<evidence type="ECO:0000256" key="2">
    <source>
        <dbReference type="ARBA" id="ARBA00022475"/>
    </source>
</evidence>
<keyword evidence="11" id="KW-1185">Reference proteome</keyword>
<evidence type="ECO:0000256" key="3">
    <source>
        <dbReference type="ARBA" id="ARBA00022519"/>
    </source>
</evidence>
<evidence type="ECO:0000256" key="1">
    <source>
        <dbReference type="ARBA" id="ARBA00004533"/>
    </source>
</evidence>
<dbReference type="InterPro" id="IPR051800">
    <property type="entry name" value="PqiA-PqiB_transport"/>
</dbReference>
<dbReference type="PANTHER" id="PTHR30462:SF0">
    <property type="entry name" value="INTERMEMBRANE TRANSPORT PROTEIN YEBT"/>
    <property type="match status" value="1"/>
</dbReference>
<dbReference type="AlphaFoldDB" id="A0A7Y6NL24"/>
<evidence type="ECO:0000256" key="4">
    <source>
        <dbReference type="ARBA" id="ARBA00022692"/>
    </source>
</evidence>
<protein>
    <submittedName>
        <fullName evidence="10">MCE family protein</fullName>
    </submittedName>
</protein>
<feature type="compositionally biased region" description="Low complexity" evidence="7">
    <location>
        <begin position="1"/>
        <end position="14"/>
    </location>
</feature>